<dbReference type="RefSeq" id="WP_169488409.1">
    <property type="nucleotide sequence ID" value="NZ_JABBGJ010000031.1"/>
</dbReference>
<dbReference type="Proteomes" id="UP000544134">
    <property type="component" value="Unassembled WGS sequence"/>
</dbReference>
<keyword evidence="2" id="KW-1185">Reference proteome</keyword>
<protein>
    <submittedName>
        <fullName evidence="1">Uncharacterized protein</fullName>
    </submittedName>
</protein>
<accession>A0A848IKD8</accession>
<gene>
    <name evidence="1" type="ORF">HHL24_27050</name>
</gene>
<reference evidence="1 2" key="1">
    <citation type="submission" date="2020-04" db="EMBL/GenBank/DDBJ databases">
        <title>Paraburkholderia sp. RP-4-7 isolated from soil.</title>
        <authorList>
            <person name="Dahal R.H."/>
        </authorList>
    </citation>
    <scope>NUCLEOTIDE SEQUENCE [LARGE SCALE GENOMIC DNA]</scope>
    <source>
        <strain evidence="1 2">RP-4-7</strain>
    </source>
</reference>
<comment type="caution">
    <text evidence="1">The sequence shown here is derived from an EMBL/GenBank/DDBJ whole genome shotgun (WGS) entry which is preliminary data.</text>
</comment>
<organism evidence="1 2">
    <name type="scientific">Paraburkholderia polaris</name>
    <dbReference type="NCBI Taxonomy" id="2728848"/>
    <lineage>
        <taxon>Bacteria</taxon>
        <taxon>Pseudomonadati</taxon>
        <taxon>Pseudomonadota</taxon>
        <taxon>Betaproteobacteria</taxon>
        <taxon>Burkholderiales</taxon>
        <taxon>Burkholderiaceae</taxon>
        <taxon>Paraburkholderia</taxon>
    </lineage>
</organism>
<evidence type="ECO:0000313" key="2">
    <source>
        <dbReference type="Proteomes" id="UP000544134"/>
    </source>
</evidence>
<name>A0A848IKD8_9BURK</name>
<dbReference type="AlphaFoldDB" id="A0A848IKD8"/>
<dbReference type="EMBL" id="JABBGJ010000031">
    <property type="protein sequence ID" value="NMM01583.1"/>
    <property type="molecule type" value="Genomic_DNA"/>
</dbReference>
<sequence>MDQTFDLERYQSACKALLGKTLVIYATDADFTPAGKRRYRVVRHTLGKRAAAHIRWFVGQRAYRSLPLTKPNLDLSRDWQEAG</sequence>
<proteinExistence type="predicted"/>
<evidence type="ECO:0000313" key="1">
    <source>
        <dbReference type="EMBL" id="NMM01583.1"/>
    </source>
</evidence>